<dbReference type="SUPFAM" id="SSF47473">
    <property type="entry name" value="EF-hand"/>
    <property type="match status" value="1"/>
</dbReference>
<feature type="domain" description="EF-hand" evidence="10">
    <location>
        <begin position="319"/>
        <end position="354"/>
    </location>
</feature>
<dbReference type="InterPro" id="IPR002048">
    <property type="entry name" value="EF_hand_dom"/>
</dbReference>
<evidence type="ECO:0000259" key="10">
    <source>
        <dbReference type="PROSITE" id="PS50222"/>
    </source>
</evidence>
<dbReference type="InterPro" id="IPR013099">
    <property type="entry name" value="K_chnl_dom"/>
</dbReference>
<feature type="transmembrane region" description="Helical" evidence="9">
    <location>
        <begin position="177"/>
        <end position="198"/>
    </location>
</feature>
<evidence type="ECO:0000256" key="1">
    <source>
        <dbReference type="ARBA" id="ARBA00004141"/>
    </source>
</evidence>
<evidence type="ECO:0000256" key="7">
    <source>
        <dbReference type="ARBA" id="ARBA00023136"/>
    </source>
</evidence>
<evidence type="ECO:0000313" key="11">
    <source>
        <dbReference type="EMBL" id="KAK7241184.1"/>
    </source>
</evidence>
<dbReference type="PANTHER" id="PTHR11003:SF291">
    <property type="entry name" value="IP11374P"/>
    <property type="match status" value="1"/>
</dbReference>
<keyword evidence="8 11" id="KW-0407">Ion channel</keyword>
<dbReference type="Proteomes" id="UP001363151">
    <property type="component" value="Unassembled WGS sequence"/>
</dbReference>
<name>A0ABR1FY40_AURAN</name>
<evidence type="ECO:0000256" key="2">
    <source>
        <dbReference type="ARBA" id="ARBA00022448"/>
    </source>
</evidence>
<feature type="transmembrane region" description="Helical" evidence="9">
    <location>
        <begin position="78"/>
        <end position="97"/>
    </location>
</feature>
<evidence type="ECO:0000256" key="9">
    <source>
        <dbReference type="SAM" id="Phobius"/>
    </source>
</evidence>
<dbReference type="SUPFAM" id="SSF81324">
    <property type="entry name" value="Voltage-gated potassium channels"/>
    <property type="match status" value="2"/>
</dbReference>
<keyword evidence="12" id="KW-1185">Reference proteome</keyword>
<gene>
    <name evidence="11" type="ORF">SO694_00051134</name>
</gene>
<evidence type="ECO:0000256" key="6">
    <source>
        <dbReference type="ARBA" id="ARBA00023065"/>
    </source>
</evidence>
<keyword evidence="2" id="KW-0813">Transport</keyword>
<protein>
    <submittedName>
        <fullName evidence="11">Potassium channel</fullName>
    </submittedName>
</protein>
<dbReference type="Pfam" id="PF07885">
    <property type="entry name" value="Ion_trans_2"/>
    <property type="match status" value="2"/>
</dbReference>
<feature type="transmembrane region" description="Helical" evidence="9">
    <location>
        <begin position="54"/>
        <end position="72"/>
    </location>
</feature>
<dbReference type="InterPro" id="IPR018247">
    <property type="entry name" value="EF_Hand_1_Ca_BS"/>
</dbReference>
<evidence type="ECO:0000256" key="4">
    <source>
        <dbReference type="ARBA" id="ARBA00022837"/>
    </source>
</evidence>
<dbReference type="PROSITE" id="PS00018">
    <property type="entry name" value="EF_HAND_1"/>
    <property type="match status" value="1"/>
</dbReference>
<keyword evidence="4" id="KW-0106">Calcium</keyword>
<dbReference type="GO" id="GO:0034220">
    <property type="term" value="P:monoatomic ion transmembrane transport"/>
    <property type="evidence" value="ECO:0007669"/>
    <property type="project" value="UniProtKB-KW"/>
</dbReference>
<evidence type="ECO:0000256" key="8">
    <source>
        <dbReference type="ARBA" id="ARBA00023303"/>
    </source>
</evidence>
<keyword evidence="7 9" id="KW-0472">Membrane</keyword>
<accession>A0ABR1FY40</accession>
<evidence type="ECO:0000256" key="3">
    <source>
        <dbReference type="ARBA" id="ARBA00022692"/>
    </source>
</evidence>
<sequence length="359" mass="39316">MPPARESSALLPPNVELEDGRLTSTSSVLGQVPPRLHRALTMSSLDDASKPRRVAGLLILAYFLIGTVYYHFFALPEHFAFVDAVYFCVTTITTVGYGDTNTRYNEDHSEEDMLFTSFFVLSGVGIVGAALGVVMAYVLDQEDEAARALAKGDDDADARKPRRFVLGRKLSEAESKVFLSAVVIFYLVLFGTVCFKYIEGASFTRAFYWCCVSVTTVGYGDVYPVTNGGKYFACAYLLVGCATMAKALGDIAGIPLELRRKRNERAVLDQYGERLDVGEFREILQSFRGTGLDGGGFEACSRTEFVMCMLVKLERVDRSDIRRCVEVFETLDADGSGTLDAKDLEGAGAYEPPAPAPLT</sequence>
<keyword evidence="3 9" id="KW-0812">Transmembrane</keyword>
<keyword evidence="5 9" id="KW-1133">Transmembrane helix</keyword>
<keyword evidence="6" id="KW-0406">Ion transport</keyword>
<organism evidence="11 12">
    <name type="scientific">Aureococcus anophagefferens</name>
    <name type="common">Harmful bloom alga</name>
    <dbReference type="NCBI Taxonomy" id="44056"/>
    <lineage>
        <taxon>Eukaryota</taxon>
        <taxon>Sar</taxon>
        <taxon>Stramenopiles</taxon>
        <taxon>Ochrophyta</taxon>
        <taxon>Pelagophyceae</taxon>
        <taxon>Pelagomonadales</taxon>
        <taxon>Pelagomonadaceae</taxon>
        <taxon>Aureococcus</taxon>
    </lineage>
</organism>
<dbReference type="InterPro" id="IPR011992">
    <property type="entry name" value="EF-hand-dom_pair"/>
</dbReference>
<proteinExistence type="predicted"/>
<evidence type="ECO:0000256" key="5">
    <source>
        <dbReference type="ARBA" id="ARBA00022989"/>
    </source>
</evidence>
<feature type="transmembrane region" description="Helical" evidence="9">
    <location>
        <begin position="118"/>
        <end position="139"/>
    </location>
</feature>
<comment type="caution">
    <text evidence="11">The sequence shown here is derived from an EMBL/GenBank/DDBJ whole genome shotgun (WGS) entry which is preliminary data.</text>
</comment>
<evidence type="ECO:0000313" key="12">
    <source>
        <dbReference type="Proteomes" id="UP001363151"/>
    </source>
</evidence>
<reference evidence="11 12" key="1">
    <citation type="submission" date="2024-03" db="EMBL/GenBank/DDBJ databases">
        <title>Aureococcus anophagefferens CCMP1851 and Kratosvirus quantuckense: Draft genome of a second virus-susceptible host strain in the model system.</title>
        <authorList>
            <person name="Chase E."/>
            <person name="Truchon A.R."/>
            <person name="Schepens W."/>
            <person name="Wilhelm S.W."/>
        </authorList>
    </citation>
    <scope>NUCLEOTIDE SEQUENCE [LARGE SCALE GENOMIC DNA]</scope>
    <source>
        <strain evidence="11 12">CCMP1851</strain>
    </source>
</reference>
<dbReference type="EMBL" id="JBBJCI010000204">
    <property type="protein sequence ID" value="KAK7241184.1"/>
    <property type="molecule type" value="Genomic_DNA"/>
</dbReference>
<dbReference type="Gene3D" id="1.10.287.70">
    <property type="match status" value="2"/>
</dbReference>
<dbReference type="PANTHER" id="PTHR11003">
    <property type="entry name" value="POTASSIUM CHANNEL, SUBFAMILY K"/>
    <property type="match status" value="1"/>
</dbReference>
<dbReference type="InterPro" id="IPR003280">
    <property type="entry name" value="2pore_dom_K_chnl"/>
</dbReference>
<dbReference type="PROSITE" id="PS50222">
    <property type="entry name" value="EF_HAND_2"/>
    <property type="match status" value="1"/>
</dbReference>
<comment type="subcellular location">
    <subcellularLocation>
        <location evidence="1">Membrane</location>
        <topology evidence="1">Multi-pass membrane protein</topology>
    </subcellularLocation>
</comment>